<comment type="subcellular location">
    <subcellularLocation>
        <location evidence="2">Cell membrane</location>
        <topology evidence="2">Single-pass type I membrane protein</topology>
    </subcellularLocation>
    <subcellularLocation>
        <location evidence="3">Nucleus outer membrane</location>
        <topology evidence="3">Single-pass type I membrane protein</topology>
    </subcellularLocation>
</comment>
<dbReference type="STRING" id="113540.ENSSFOP00015006103"/>
<comment type="similarity">
    <text evidence="4">Belongs to the ITPRIP family.</text>
</comment>
<dbReference type="InterPro" id="IPR046906">
    <property type="entry name" value="Mab-21_HhH/H2TH-like"/>
</dbReference>
<evidence type="ECO:0000256" key="1">
    <source>
        <dbReference type="ARBA" id="ARBA00003856"/>
    </source>
</evidence>
<dbReference type="PANTHER" id="PTHR10656:SF8">
    <property type="entry name" value="INOSITOL 1,4,5-TRISPHOSPHATE RECEPTOR-INTERACTING PROTEIN"/>
    <property type="match status" value="1"/>
</dbReference>
<dbReference type="GO" id="GO:0005886">
    <property type="term" value="C:plasma membrane"/>
    <property type="evidence" value="ECO:0007669"/>
    <property type="project" value="UniProtKB-SubCell"/>
</dbReference>
<keyword evidence="11" id="KW-0472">Membrane</keyword>
<sequence>MQITVLRVYMMVAAAIFNPLLLRDNTTISESDDEILTNMKDLEEHLMVDQRSSLLDCDASQVNQDVAPLNQEESPEMLNYSSLQIDHEVSPLIQEQPKDSQRDMKETSALKGKQEAQVEDSISWYIWEVLILVILHGIKVLWQNVKQSGRWDRMPKDEDLFASGNISVSTIILNTGLLRRFYERNIYGSSREALKVRDFVEGFADDLLKALRSVCDTVANIEQEPIGVGSMYELWRSSKPLTCDLIIPFTPPEPYKFKFQLWCSHTSDVAPDLQGCGRIKVEKVSRSEAGCPCDAADLGEDLICLLHDSNETPSSVDAFDYLLCEKNSSYLSKDYVLKWFQMSSTKAWETISHKYDFDLQFPNHDSPWHLKVRFRSGITVAFNITPVVKYEDTDTYFISHFPTNSSVEENSCSIDWCLSFAVYEKRLLRYLAKNLPPDSCHIHCLQTLSFLHKKQILLTGKSALSMYHFKTALLHVLLSKKCSDWGVEHLKDRLCDVLGFLEKSLKEKKLDHILIGNSHVPQEVGIPAIFCTAKPVNLFSPFASQRQCYSRTVEQFQELLRNVPVLIQEYTIPLGNGNGALVYPHILKTFFLFPPDPHRHLIKVAQQLNRLRHPCRYRRQWYGGREEQRPHCRRHRPAPALRGKQSLIYRRSWDPPVGREAQGRRQSPFTFRTIHKNVGDVCDDGFDAELHVLGASPDAILTKRITVKGKRTPRARIKPLRQDNNEQKTHLHFVHCKGITSVSMHSYFCGLQT</sequence>
<dbReference type="InterPro" id="IPR024810">
    <property type="entry name" value="MAB21L/cGLR"/>
</dbReference>
<keyword evidence="8 14" id="KW-0732">Signal</keyword>
<dbReference type="PANTHER" id="PTHR10656">
    <property type="entry name" value="CELL FATE DETERMINING PROTEIN MAB21-RELATED"/>
    <property type="match status" value="1"/>
</dbReference>
<keyword evidence="10" id="KW-0175">Coiled coil</keyword>
<organism evidence="16 17">
    <name type="scientific">Scleropages formosus</name>
    <name type="common">Asian bonytongue</name>
    <name type="synonym">Osteoglossum formosum</name>
    <dbReference type="NCBI Taxonomy" id="113540"/>
    <lineage>
        <taxon>Eukaryota</taxon>
        <taxon>Metazoa</taxon>
        <taxon>Chordata</taxon>
        <taxon>Craniata</taxon>
        <taxon>Vertebrata</taxon>
        <taxon>Euteleostomi</taxon>
        <taxon>Actinopterygii</taxon>
        <taxon>Neopterygii</taxon>
        <taxon>Teleostei</taxon>
        <taxon>Osteoglossocephala</taxon>
        <taxon>Osteoglossomorpha</taxon>
        <taxon>Osteoglossiformes</taxon>
        <taxon>Osteoglossidae</taxon>
        <taxon>Scleropages</taxon>
    </lineage>
</organism>
<proteinExistence type="inferred from homology"/>
<evidence type="ECO:0000256" key="7">
    <source>
        <dbReference type="ARBA" id="ARBA00022692"/>
    </source>
</evidence>
<comment type="function">
    <text evidence="1">Enhances Ca(2+)-mediated inhibition of inositol 1,4,5-triphosphate receptor (ITPR) Ca(2+) release.</text>
</comment>
<evidence type="ECO:0000256" key="14">
    <source>
        <dbReference type="SAM" id="SignalP"/>
    </source>
</evidence>
<dbReference type="Gene3D" id="1.10.1410.40">
    <property type="match status" value="1"/>
</dbReference>
<evidence type="ECO:0000256" key="9">
    <source>
        <dbReference type="ARBA" id="ARBA00022989"/>
    </source>
</evidence>
<keyword evidence="7" id="KW-0812">Transmembrane</keyword>
<gene>
    <name evidence="16" type="ORF">Z043_121795</name>
</gene>
<evidence type="ECO:0000256" key="13">
    <source>
        <dbReference type="ARBA" id="ARBA00023242"/>
    </source>
</evidence>
<dbReference type="Pfam" id="PF20266">
    <property type="entry name" value="Mab-21_C"/>
    <property type="match status" value="1"/>
</dbReference>
<evidence type="ECO:0000256" key="5">
    <source>
        <dbReference type="ARBA" id="ARBA00019443"/>
    </source>
</evidence>
<evidence type="ECO:0000256" key="10">
    <source>
        <dbReference type="ARBA" id="ARBA00023054"/>
    </source>
</evidence>
<reference evidence="16 17" key="1">
    <citation type="submission" date="2015-08" db="EMBL/GenBank/DDBJ databases">
        <title>The genome of the Asian arowana (Scleropages formosus).</title>
        <authorList>
            <person name="Tan M.H."/>
            <person name="Gan H.M."/>
            <person name="Croft L.J."/>
            <person name="Austin C.M."/>
        </authorList>
    </citation>
    <scope>NUCLEOTIDE SEQUENCE [LARGE SCALE GENOMIC DNA]</scope>
    <source>
        <strain evidence="16">Aro1</strain>
    </source>
</reference>
<keyword evidence="9" id="KW-1133">Transmembrane helix</keyword>
<dbReference type="AlphaFoldDB" id="A0A0P7WGK6"/>
<keyword evidence="16" id="KW-0675">Receptor</keyword>
<dbReference type="EMBL" id="JARO02011009">
    <property type="protein sequence ID" value="KPP60219.1"/>
    <property type="molecule type" value="Genomic_DNA"/>
</dbReference>
<feature type="signal peptide" evidence="14">
    <location>
        <begin position="1"/>
        <end position="15"/>
    </location>
</feature>
<evidence type="ECO:0000256" key="2">
    <source>
        <dbReference type="ARBA" id="ARBA00004251"/>
    </source>
</evidence>
<evidence type="ECO:0000256" key="6">
    <source>
        <dbReference type="ARBA" id="ARBA00022475"/>
    </source>
</evidence>
<evidence type="ECO:0000313" key="16">
    <source>
        <dbReference type="EMBL" id="KPP60219.1"/>
    </source>
</evidence>
<evidence type="ECO:0000256" key="11">
    <source>
        <dbReference type="ARBA" id="ARBA00023136"/>
    </source>
</evidence>
<dbReference type="PRINTS" id="PR02107">
    <property type="entry name" value="INOS145TPRIP"/>
</dbReference>
<name>A0A0P7WGK6_SCLFO</name>
<evidence type="ECO:0000259" key="15">
    <source>
        <dbReference type="Pfam" id="PF20266"/>
    </source>
</evidence>
<feature type="chain" id="PRO_5012746016" description="Inositol 1,4,5-trisphosphate receptor-interacting protein" evidence="14">
    <location>
        <begin position="16"/>
        <end position="753"/>
    </location>
</feature>
<feature type="domain" description="Mab-21-like HhH/H2TH-like" evidence="15">
    <location>
        <begin position="442"/>
        <end position="512"/>
    </location>
</feature>
<dbReference type="InterPro" id="IPR026250">
    <property type="entry name" value="ITPRIP-like"/>
</dbReference>
<dbReference type="Proteomes" id="UP000034805">
    <property type="component" value="Unassembled WGS sequence"/>
</dbReference>
<comment type="caution">
    <text evidence="16">The sequence shown here is derived from an EMBL/GenBank/DDBJ whole genome shotgun (WGS) entry which is preliminary data.</text>
</comment>
<evidence type="ECO:0000313" key="17">
    <source>
        <dbReference type="Proteomes" id="UP000034805"/>
    </source>
</evidence>
<evidence type="ECO:0000256" key="8">
    <source>
        <dbReference type="ARBA" id="ARBA00022729"/>
    </source>
</evidence>
<dbReference type="GO" id="GO:0005640">
    <property type="term" value="C:nuclear outer membrane"/>
    <property type="evidence" value="ECO:0007669"/>
    <property type="project" value="UniProtKB-SubCell"/>
</dbReference>
<evidence type="ECO:0000256" key="3">
    <source>
        <dbReference type="ARBA" id="ARBA00004494"/>
    </source>
</evidence>
<dbReference type="Gene3D" id="3.30.460.90">
    <property type="match status" value="1"/>
</dbReference>
<accession>A0A0P7WGK6</accession>
<keyword evidence="13" id="KW-0539">Nucleus</keyword>
<evidence type="ECO:0000256" key="4">
    <source>
        <dbReference type="ARBA" id="ARBA00005554"/>
    </source>
</evidence>
<keyword evidence="12" id="KW-0325">Glycoprotein</keyword>
<dbReference type="SMART" id="SM01265">
    <property type="entry name" value="Mab-21"/>
    <property type="match status" value="1"/>
</dbReference>
<keyword evidence="6" id="KW-1003">Cell membrane</keyword>
<protein>
    <recommendedName>
        <fullName evidence="5">Inositol 1,4,5-trisphosphate receptor-interacting protein</fullName>
    </recommendedName>
</protein>
<evidence type="ECO:0000256" key="12">
    <source>
        <dbReference type="ARBA" id="ARBA00023180"/>
    </source>
</evidence>